<dbReference type="CDD" id="cd01166">
    <property type="entry name" value="KdgK"/>
    <property type="match status" value="1"/>
</dbReference>
<dbReference type="Pfam" id="PF00294">
    <property type="entry name" value="PfkB"/>
    <property type="match status" value="1"/>
</dbReference>
<evidence type="ECO:0000313" key="6">
    <source>
        <dbReference type="Proteomes" id="UP000183769"/>
    </source>
</evidence>
<name>A0A1I5R0C6_9EURY</name>
<evidence type="ECO:0000259" key="4">
    <source>
        <dbReference type="Pfam" id="PF00294"/>
    </source>
</evidence>
<dbReference type="OrthoDB" id="96179at2157"/>
<dbReference type="PANTHER" id="PTHR43320:SF2">
    <property type="entry name" value="2-DEHYDRO-3-DEOXYGLUCONOKINASE_2-DEHYDRO-3-DEOXYGALACTONOKINASE"/>
    <property type="match status" value="1"/>
</dbReference>
<evidence type="ECO:0000313" key="5">
    <source>
        <dbReference type="EMBL" id="SFP51968.1"/>
    </source>
</evidence>
<keyword evidence="2" id="KW-0808">Transferase</keyword>
<dbReference type="GO" id="GO:0016301">
    <property type="term" value="F:kinase activity"/>
    <property type="evidence" value="ECO:0007669"/>
    <property type="project" value="UniProtKB-KW"/>
</dbReference>
<dbReference type="NCBIfam" id="NF041332">
    <property type="entry name" value="KDG_KDGal_kin_Halo"/>
    <property type="match status" value="1"/>
</dbReference>
<dbReference type="Proteomes" id="UP000183769">
    <property type="component" value="Unassembled WGS sequence"/>
</dbReference>
<dbReference type="RefSeq" id="WP_074877192.1">
    <property type="nucleotide sequence ID" value="NZ_FOXI01000004.1"/>
</dbReference>
<reference evidence="6" key="1">
    <citation type="submission" date="2016-10" db="EMBL/GenBank/DDBJ databases">
        <authorList>
            <person name="Varghese N."/>
            <person name="Submissions S."/>
        </authorList>
    </citation>
    <scope>NUCLEOTIDE SEQUENCE [LARGE SCALE GENOMIC DNA]</scope>
    <source>
        <strain evidence="6">CGMCC 1.10329</strain>
    </source>
</reference>
<dbReference type="AlphaFoldDB" id="A0A1I5R0C6"/>
<proteinExistence type="inferred from homology"/>
<sequence length="326" mass="33442">MSLPAFDDAPAPTLATFGESMLRYSPPAGERLETTDDLAVHVGGAESNVAVAAGRLGCEAAWLSKLPDSPLGRRVERGVREHGVEPAVATGEGRVGTYYLEPGGKPRGTSVVYDRADAAVRTATPDELAVDRIRAADAFYTSGITPALSDTLAETTEELLAAAGDAGATRAFDLNYRGKLWSPDAAAETLRPLFDHVDVLVVAARDAATVLDRDAEPETVARTLAADYDCELVVVTRGDAGAVAAHNGDIHEQGALETETADPVGTGDAFVGGLLASRLAGGTVPEALEVAAATAALKRTVAGDAAVVTPDEVAAVLDGADGGIDR</sequence>
<dbReference type="InterPro" id="IPR029056">
    <property type="entry name" value="Ribokinase-like"/>
</dbReference>
<protein>
    <submittedName>
        <fullName evidence="5">2-dehydro-3-deoxygluconokinase</fullName>
    </submittedName>
</protein>
<comment type="similarity">
    <text evidence="1">Belongs to the carbohydrate kinase PfkB family.</text>
</comment>
<dbReference type="PANTHER" id="PTHR43320">
    <property type="entry name" value="SUGAR KINASE"/>
    <property type="match status" value="1"/>
</dbReference>
<dbReference type="InterPro" id="IPR011611">
    <property type="entry name" value="PfkB_dom"/>
</dbReference>
<dbReference type="InterPro" id="IPR054871">
    <property type="entry name" value="KDG_KDGal_kin_Halo"/>
</dbReference>
<evidence type="ECO:0000256" key="2">
    <source>
        <dbReference type="ARBA" id="ARBA00022679"/>
    </source>
</evidence>
<organism evidence="5 6">
    <name type="scientific">Halolamina pelagica</name>
    <dbReference type="NCBI Taxonomy" id="699431"/>
    <lineage>
        <taxon>Archaea</taxon>
        <taxon>Methanobacteriati</taxon>
        <taxon>Methanobacteriota</taxon>
        <taxon>Stenosarchaea group</taxon>
        <taxon>Halobacteria</taxon>
        <taxon>Halobacteriales</taxon>
        <taxon>Haloferacaceae</taxon>
    </lineage>
</organism>
<keyword evidence="6" id="KW-1185">Reference proteome</keyword>
<feature type="domain" description="Carbohydrate kinase PfkB" evidence="4">
    <location>
        <begin position="14"/>
        <end position="306"/>
    </location>
</feature>
<dbReference type="Gene3D" id="3.40.1190.20">
    <property type="match status" value="1"/>
</dbReference>
<dbReference type="InterPro" id="IPR052700">
    <property type="entry name" value="Carb_kinase_PfkB-like"/>
</dbReference>
<evidence type="ECO:0000256" key="1">
    <source>
        <dbReference type="ARBA" id="ARBA00010688"/>
    </source>
</evidence>
<evidence type="ECO:0000256" key="3">
    <source>
        <dbReference type="ARBA" id="ARBA00022777"/>
    </source>
</evidence>
<dbReference type="SUPFAM" id="SSF53613">
    <property type="entry name" value="Ribokinase-like"/>
    <property type="match status" value="1"/>
</dbReference>
<keyword evidence="3 5" id="KW-0418">Kinase</keyword>
<dbReference type="EMBL" id="FOXI01000004">
    <property type="protein sequence ID" value="SFP51968.1"/>
    <property type="molecule type" value="Genomic_DNA"/>
</dbReference>
<gene>
    <name evidence="5" type="ORF">SAMN05216277_104176</name>
</gene>
<accession>A0A1I5R0C6</accession>